<dbReference type="Gene3D" id="3.40.50.1820">
    <property type="entry name" value="alpha/beta hydrolase"/>
    <property type="match status" value="1"/>
</dbReference>
<proteinExistence type="inferred from homology"/>
<keyword evidence="5" id="KW-1185">Reference proteome</keyword>
<feature type="domain" description="DUF676" evidence="3">
    <location>
        <begin position="173"/>
        <end position="278"/>
    </location>
</feature>
<evidence type="ECO:0000259" key="3">
    <source>
        <dbReference type="Pfam" id="PF05057"/>
    </source>
</evidence>
<accession>A0AA39QRS4</accession>
<protein>
    <recommendedName>
        <fullName evidence="3">DUF676 domain-containing protein</fullName>
    </recommendedName>
</protein>
<dbReference type="PANTHER" id="PTHR48182:SF3">
    <property type="entry name" value="DUF676 DOMAIN-CONTAINING PROTEIN"/>
    <property type="match status" value="1"/>
</dbReference>
<dbReference type="SUPFAM" id="SSF53474">
    <property type="entry name" value="alpha/beta-Hydrolases"/>
    <property type="match status" value="1"/>
</dbReference>
<evidence type="ECO:0000256" key="2">
    <source>
        <dbReference type="SAM" id="Phobius"/>
    </source>
</evidence>
<evidence type="ECO:0000313" key="5">
    <source>
        <dbReference type="Proteomes" id="UP001166286"/>
    </source>
</evidence>
<gene>
    <name evidence="4" type="ORF">JMJ35_010585</name>
</gene>
<keyword evidence="2" id="KW-0472">Membrane</keyword>
<dbReference type="InterPro" id="IPR007751">
    <property type="entry name" value="DUF676_lipase-like"/>
</dbReference>
<feature type="transmembrane region" description="Helical" evidence="2">
    <location>
        <begin position="55"/>
        <end position="75"/>
    </location>
</feature>
<keyword evidence="2" id="KW-1133">Transmembrane helix</keyword>
<organism evidence="4 5">
    <name type="scientific">Cladonia borealis</name>
    <dbReference type="NCBI Taxonomy" id="184061"/>
    <lineage>
        <taxon>Eukaryota</taxon>
        <taxon>Fungi</taxon>
        <taxon>Dikarya</taxon>
        <taxon>Ascomycota</taxon>
        <taxon>Pezizomycotina</taxon>
        <taxon>Lecanoromycetes</taxon>
        <taxon>OSLEUM clade</taxon>
        <taxon>Lecanoromycetidae</taxon>
        <taxon>Lecanorales</taxon>
        <taxon>Lecanorineae</taxon>
        <taxon>Cladoniaceae</taxon>
        <taxon>Cladonia</taxon>
    </lineage>
</organism>
<keyword evidence="2" id="KW-0812">Transmembrane</keyword>
<feature type="transmembrane region" description="Helical" evidence="2">
    <location>
        <begin position="26"/>
        <end position="43"/>
    </location>
</feature>
<dbReference type="InterPro" id="IPR052374">
    <property type="entry name" value="SERAC1"/>
</dbReference>
<dbReference type="EMBL" id="JAFEKC020000026">
    <property type="protein sequence ID" value="KAK0506885.1"/>
    <property type="molecule type" value="Genomic_DNA"/>
</dbReference>
<dbReference type="Proteomes" id="UP001166286">
    <property type="component" value="Unassembled WGS sequence"/>
</dbReference>
<evidence type="ECO:0000313" key="4">
    <source>
        <dbReference type="EMBL" id="KAK0506885.1"/>
    </source>
</evidence>
<evidence type="ECO:0000256" key="1">
    <source>
        <dbReference type="ARBA" id="ARBA00007920"/>
    </source>
</evidence>
<dbReference type="Pfam" id="PF05057">
    <property type="entry name" value="DUF676"/>
    <property type="match status" value="1"/>
</dbReference>
<name>A0AA39QRS4_9LECA</name>
<dbReference type="InterPro" id="IPR029058">
    <property type="entry name" value="AB_hydrolase_fold"/>
</dbReference>
<dbReference type="AlphaFoldDB" id="A0AA39QRS4"/>
<comment type="similarity">
    <text evidence="1">Belongs to the putative lipase ROG1 family.</text>
</comment>
<dbReference type="PANTHER" id="PTHR48182">
    <property type="entry name" value="PROTEIN SERAC1"/>
    <property type="match status" value="1"/>
</dbReference>
<comment type="caution">
    <text evidence="4">The sequence shown here is derived from an EMBL/GenBank/DDBJ whole genome shotgun (WGS) entry which is preliminary data.</text>
</comment>
<reference evidence="4" key="1">
    <citation type="submission" date="2023-03" db="EMBL/GenBank/DDBJ databases">
        <title>Complete genome of Cladonia borealis.</title>
        <authorList>
            <person name="Park H."/>
        </authorList>
    </citation>
    <scope>NUCLEOTIDE SEQUENCE</scope>
    <source>
        <strain evidence="4">ANT050790</strain>
    </source>
</reference>
<sequence>MPTLLTTALSLYLAWAAALSDSLFHRVWSIALFLFSLLTAAIFNSPVSVSTVPLAVLDLLVFALCIALSPAQLLLHPAKTVDQKDKALDILFPKSDEDKIESLFTDIVAAHGLASNPKTAWESRYKSQSGDKAAPTNKPMWLQDFLPEEELNARIMAFNHNTSWEAYALSKLLHDLGDDLLQELRNTRQTVEEQTRPIIFIGHSFGGLIIKQALVNASADSADDFCRNIRKRACGFIFLGTPHKGAHLTIQGRLKSLFGFWKGSSTNLLEIIGPGSDLNQELHNSFMKYLQTGPGTRNTVCVFEAVKESIWGMPITHVVEKESAVIDGSHKIGVEKTHRNIQRFDSRSDKNYQNILTWIKGWANKAKENALGKCR</sequence>